<dbReference type="PROSITE" id="PS50404">
    <property type="entry name" value="GST_NTER"/>
    <property type="match status" value="1"/>
</dbReference>
<reference evidence="2" key="1">
    <citation type="submission" date="2019-11" db="EMBL/GenBank/DDBJ databases">
        <title>Description of new Acetobacter species.</title>
        <authorList>
            <person name="Cleenwerck I."/>
            <person name="Sombolestani A.S."/>
        </authorList>
    </citation>
    <scope>NUCLEOTIDE SEQUENCE</scope>
    <source>
        <strain evidence="2">LMG 1626</strain>
    </source>
</reference>
<dbReference type="CDD" id="cd03194">
    <property type="entry name" value="GST_C_3"/>
    <property type="match status" value="1"/>
</dbReference>
<dbReference type="EMBL" id="WOTH01000008">
    <property type="protein sequence ID" value="NHO53465.1"/>
    <property type="molecule type" value="Genomic_DNA"/>
</dbReference>
<dbReference type="GO" id="GO:0004364">
    <property type="term" value="F:glutathione transferase activity"/>
    <property type="evidence" value="ECO:0007669"/>
    <property type="project" value="TreeGrafter"/>
</dbReference>
<protein>
    <submittedName>
        <fullName evidence="2">Glutathione S-transferase</fullName>
    </submittedName>
</protein>
<dbReference type="GO" id="GO:0006749">
    <property type="term" value="P:glutathione metabolic process"/>
    <property type="evidence" value="ECO:0007669"/>
    <property type="project" value="TreeGrafter"/>
</dbReference>
<accession>A0A967B490</accession>
<dbReference type="PANTHER" id="PTHR42673">
    <property type="entry name" value="MALEYLACETOACETATE ISOMERASE"/>
    <property type="match status" value="1"/>
</dbReference>
<dbReference type="Gene3D" id="1.20.1050.10">
    <property type="match status" value="1"/>
</dbReference>
<dbReference type="InterPro" id="IPR036249">
    <property type="entry name" value="Thioredoxin-like_sf"/>
</dbReference>
<evidence type="ECO:0000313" key="2">
    <source>
        <dbReference type="EMBL" id="NHO53465.1"/>
    </source>
</evidence>
<keyword evidence="3" id="KW-1185">Reference proteome</keyword>
<dbReference type="Gene3D" id="3.40.30.10">
    <property type="entry name" value="Glutaredoxin"/>
    <property type="match status" value="1"/>
</dbReference>
<sequence length="222" mass="24663">MPDGRLVLGNRRYSSWSLRGWLSVRLAGLDVTEEVVPLRKADSATRISALSPSGKVPYLEHWNVRVWDSMAIAEYCAEIEPALWPTDPVERAHARSISAEMHAGFQGVRSSMPMNLGRENRPLAGGISDAAAKDIARIDALWVETRDLFGGEGDYFFGWDLTNADVAFAPVVARFLSYGVALSPKAQAYAQAIRRHPLVREWYDAAAEEPTAWLVEDFENIS</sequence>
<dbReference type="InterPro" id="IPR036282">
    <property type="entry name" value="Glutathione-S-Trfase_C_sf"/>
</dbReference>
<dbReference type="RefSeq" id="WP_166313717.1">
    <property type="nucleotide sequence ID" value="NZ_WOTH01000008.1"/>
</dbReference>
<dbReference type="SUPFAM" id="SSF52833">
    <property type="entry name" value="Thioredoxin-like"/>
    <property type="match status" value="1"/>
</dbReference>
<dbReference type="GO" id="GO:0016034">
    <property type="term" value="F:maleylacetoacetate isomerase activity"/>
    <property type="evidence" value="ECO:0007669"/>
    <property type="project" value="TreeGrafter"/>
</dbReference>
<feature type="domain" description="GST N-terminal" evidence="1">
    <location>
        <begin position="4"/>
        <end position="84"/>
    </location>
</feature>
<dbReference type="Proteomes" id="UP000597459">
    <property type="component" value="Unassembled WGS sequence"/>
</dbReference>
<dbReference type="Pfam" id="PF13409">
    <property type="entry name" value="GST_N_2"/>
    <property type="match status" value="1"/>
</dbReference>
<evidence type="ECO:0000259" key="1">
    <source>
        <dbReference type="PROSITE" id="PS50404"/>
    </source>
</evidence>
<dbReference type="SUPFAM" id="SSF47616">
    <property type="entry name" value="GST C-terminal domain-like"/>
    <property type="match status" value="1"/>
</dbReference>
<name>A0A967B490_9PROT</name>
<organism evidence="2 3">
    <name type="scientific">Acetobacter estunensis</name>
    <dbReference type="NCBI Taxonomy" id="104097"/>
    <lineage>
        <taxon>Bacteria</taxon>
        <taxon>Pseudomonadati</taxon>
        <taxon>Pseudomonadota</taxon>
        <taxon>Alphaproteobacteria</taxon>
        <taxon>Acetobacterales</taxon>
        <taxon>Acetobacteraceae</taxon>
        <taxon>Acetobacter</taxon>
    </lineage>
</organism>
<dbReference type="AlphaFoldDB" id="A0A967B490"/>
<dbReference type="PANTHER" id="PTHR42673:SF4">
    <property type="entry name" value="MALEYLACETOACETATE ISOMERASE"/>
    <property type="match status" value="1"/>
</dbReference>
<proteinExistence type="predicted"/>
<dbReference type="CDD" id="cd03043">
    <property type="entry name" value="GST_N_1"/>
    <property type="match status" value="1"/>
</dbReference>
<dbReference type="InterPro" id="IPR004045">
    <property type="entry name" value="Glutathione_S-Trfase_N"/>
</dbReference>
<dbReference type="GO" id="GO:0006559">
    <property type="term" value="P:L-phenylalanine catabolic process"/>
    <property type="evidence" value="ECO:0007669"/>
    <property type="project" value="TreeGrafter"/>
</dbReference>
<gene>
    <name evidence="2" type="ORF">GOB87_05730</name>
</gene>
<comment type="caution">
    <text evidence="2">The sequence shown here is derived from an EMBL/GenBank/DDBJ whole genome shotgun (WGS) entry which is preliminary data.</text>
</comment>
<evidence type="ECO:0000313" key="3">
    <source>
        <dbReference type="Proteomes" id="UP000597459"/>
    </source>
</evidence>